<keyword evidence="1" id="KW-0175">Coiled coil</keyword>
<evidence type="ECO:0000256" key="1">
    <source>
        <dbReference type="SAM" id="Coils"/>
    </source>
</evidence>
<dbReference type="Gene3D" id="1.10.357.150">
    <property type="match status" value="1"/>
</dbReference>
<protein>
    <recommendedName>
        <fullName evidence="6">Centromere/kinetochore protein zw10-like protein</fullName>
    </recommendedName>
</protein>
<evidence type="ECO:0000313" key="4">
    <source>
        <dbReference type="EMBL" id="KAJ3226949.1"/>
    </source>
</evidence>
<dbReference type="InterPro" id="IPR055148">
    <property type="entry name" value="ZW10_C_2"/>
</dbReference>
<evidence type="ECO:0008006" key="6">
    <source>
        <dbReference type="Google" id="ProtNLM"/>
    </source>
</evidence>
<sequence>MTEALEFIYSKLDLYGTDLDTIEKIDSIRESISVGLRDTKTEITSILKENETLLKNFEKNFKEINEKNSTLEKELIKTKYYIDNEIINEVDTLVEERNDLEMEISVLNLKLELLTSLDAINKDIKSFDTSIQNFNYKNSIAAVNSLDLKLSQLKQFLGSHLHYDDNSSRNEDIIILKLIEEKLKEYDSIIQSLLEHILENKLILERNEKELTFIIDFEAENGSSQLQSVLECFQVLNLEKYQLYLEKFSSKILKNFLVPFVEDSRWELTKINLEELDNDKKLTLTLILNDGFDWNCWSDSNEHFFDKLITIFKFLASLQTPPVLNYIGEHVYKNHLANIIKQKILMKMIPFEAKNLKNFEFVKNKVLSFEEEIYNLGFFIQHQQNDYKILSNFFVDLNSNFSGSKRVKCLELVKSLFFEESTKNNITLIEDINDMNILKEASLRVDINSEFKKKNENFLREDYFLFPKCVVSSKAVKLISIVKQIVEEFDFVDRKCAKSLLLTARLCLELYRALFTKNEKTMLSHNDFMYISHHCLILSCVISNKYHSKFSNNNFDGDSGGWNVELDEQVKENNGDEDNLDNNLQNFNDELTFIDFIGIYSSMAESDFYHQIEKQLSTCFDLLSSVSLKSLDNIEVDDYAIVESVFDQVCVRFEPLAKTWLQILPISVYFQSIGIIFTELFHWFIKEIFSLSDIGVDESAKIQNLMLKLLKILHFIFSSEFTKVDTSLITNNAKRSSSSIKEAPPVLKSDNKYINYYVSNYVFYRELTEILELSMVEITKRLKTDGWYVEFNKAQMKKLSKALFSDGDNRERLLNEIEKLKI</sequence>
<keyword evidence="5" id="KW-1185">Reference proteome</keyword>
<proteinExistence type="predicted"/>
<dbReference type="Proteomes" id="UP001211065">
    <property type="component" value="Unassembled WGS sequence"/>
</dbReference>
<gene>
    <name evidence="4" type="ORF">HK099_003741</name>
</gene>
<dbReference type="EMBL" id="JADGJW010000025">
    <property type="protein sequence ID" value="KAJ3226949.1"/>
    <property type="molecule type" value="Genomic_DNA"/>
</dbReference>
<name>A0AAD5U754_9FUNG</name>
<dbReference type="GO" id="GO:1990423">
    <property type="term" value="C:RZZ complex"/>
    <property type="evidence" value="ECO:0007669"/>
    <property type="project" value="TreeGrafter"/>
</dbReference>
<dbReference type="Pfam" id="PF20666">
    <property type="entry name" value="ZW10_C"/>
    <property type="match status" value="1"/>
</dbReference>
<organism evidence="4 5">
    <name type="scientific">Clydaea vesicula</name>
    <dbReference type="NCBI Taxonomy" id="447962"/>
    <lineage>
        <taxon>Eukaryota</taxon>
        <taxon>Fungi</taxon>
        <taxon>Fungi incertae sedis</taxon>
        <taxon>Chytridiomycota</taxon>
        <taxon>Chytridiomycota incertae sedis</taxon>
        <taxon>Chytridiomycetes</taxon>
        <taxon>Lobulomycetales</taxon>
        <taxon>Lobulomycetaceae</taxon>
        <taxon>Clydaea</taxon>
    </lineage>
</organism>
<dbReference type="Pfam" id="PF22766">
    <property type="entry name" value="ZW10_C2"/>
    <property type="match status" value="1"/>
</dbReference>
<feature type="domain" description="Centromere/kinetochore protein zw10 C-terminal" evidence="2">
    <location>
        <begin position="464"/>
        <end position="549"/>
    </location>
</feature>
<dbReference type="InterPro" id="IPR046362">
    <property type="entry name" value="Zw10/DSL1_C_sf"/>
</dbReference>
<evidence type="ECO:0000259" key="2">
    <source>
        <dbReference type="Pfam" id="PF20666"/>
    </source>
</evidence>
<feature type="coiled-coil region" evidence="1">
    <location>
        <begin position="47"/>
        <end position="110"/>
    </location>
</feature>
<dbReference type="PANTHER" id="PTHR12205">
    <property type="entry name" value="CENTROMERE/KINETOCHORE PROTEIN ZW10"/>
    <property type="match status" value="1"/>
</dbReference>
<dbReference type="GO" id="GO:0005737">
    <property type="term" value="C:cytoplasm"/>
    <property type="evidence" value="ECO:0007669"/>
    <property type="project" value="GOC"/>
</dbReference>
<dbReference type="AlphaFoldDB" id="A0AAD5U754"/>
<dbReference type="GO" id="GO:0007094">
    <property type="term" value="P:mitotic spindle assembly checkpoint signaling"/>
    <property type="evidence" value="ECO:0007669"/>
    <property type="project" value="TreeGrafter"/>
</dbReference>
<evidence type="ECO:0000313" key="5">
    <source>
        <dbReference type="Proteomes" id="UP001211065"/>
    </source>
</evidence>
<evidence type="ECO:0000259" key="3">
    <source>
        <dbReference type="Pfam" id="PF22766"/>
    </source>
</evidence>
<accession>A0AAD5U754</accession>
<reference evidence="4" key="1">
    <citation type="submission" date="2020-05" db="EMBL/GenBank/DDBJ databases">
        <title>Phylogenomic resolution of chytrid fungi.</title>
        <authorList>
            <person name="Stajich J.E."/>
            <person name="Amses K."/>
            <person name="Simmons R."/>
            <person name="Seto K."/>
            <person name="Myers J."/>
            <person name="Bonds A."/>
            <person name="Quandt C.A."/>
            <person name="Barry K."/>
            <person name="Liu P."/>
            <person name="Grigoriev I."/>
            <person name="Longcore J.E."/>
            <person name="James T.Y."/>
        </authorList>
    </citation>
    <scope>NUCLEOTIDE SEQUENCE</scope>
    <source>
        <strain evidence="4">JEL0476</strain>
    </source>
</reference>
<feature type="domain" description="ZW10 C-terminal helical" evidence="3">
    <location>
        <begin position="646"/>
        <end position="817"/>
    </location>
</feature>
<dbReference type="InterPro" id="IPR048343">
    <property type="entry name" value="ZW10_C"/>
</dbReference>
<dbReference type="GO" id="GO:0006888">
    <property type="term" value="P:endoplasmic reticulum to Golgi vesicle-mediated transport"/>
    <property type="evidence" value="ECO:0007669"/>
    <property type="project" value="TreeGrafter"/>
</dbReference>
<comment type="caution">
    <text evidence="4">The sequence shown here is derived from an EMBL/GenBank/DDBJ whole genome shotgun (WGS) entry which is preliminary data.</text>
</comment>
<dbReference type="PANTHER" id="PTHR12205:SF0">
    <property type="entry name" value="CENTROMERE_KINETOCHORE PROTEIN ZW10 HOMOLOG"/>
    <property type="match status" value="1"/>
</dbReference>